<protein>
    <submittedName>
        <fullName evidence="1">Uncharacterized protein</fullName>
    </submittedName>
</protein>
<accession>A0A0E9W8I3</accession>
<proteinExistence type="predicted"/>
<reference evidence="1" key="1">
    <citation type="submission" date="2014-11" db="EMBL/GenBank/DDBJ databases">
        <authorList>
            <person name="Amaro Gonzalez C."/>
        </authorList>
    </citation>
    <scope>NUCLEOTIDE SEQUENCE</scope>
</reference>
<reference evidence="1" key="2">
    <citation type="journal article" date="2015" name="Fish Shellfish Immunol.">
        <title>Early steps in the European eel (Anguilla anguilla)-Vibrio vulnificus interaction in the gills: Role of the RtxA13 toxin.</title>
        <authorList>
            <person name="Callol A."/>
            <person name="Pajuelo D."/>
            <person name="Ebbesson L."/>
            <person name="Teles M."/>
            <person name="MacKenzie S."/>
            <person name="Amaro C."/>
        </authorList>
    </citation>
    <scope>NUCLEOTIDE SEQUENCE</scope>
</reference>
<name>A0A0E9W8I3_ANGAN</name>
<sequence>MSLRILEPWHNTIPIPYIHCVQTPPIGSEVIPSPSERGGVVSCLFKTLRG</sequence>
<dbReference type="EMBL" id="GBXM01021956">
    <property type="protein sequence ID" value="JAH86621.1"/>
    <property type="molecule type" value="Transcribed_RNA"/>
</dbReference>
<organism evidence="1">
    <name type="scientific">Anguilla anguilla</name>
    <name type="common">European freshwater eel</name>
    <name type="synonym">Muraena anguilla</name>
    <dbReference type="NCBI Taxonomy" id="7936"/>
    <lineage>
        <taxon>Eukaryota</taxon>
        <taxon>Metazoa</taxon>
        <taxon>Chordata</taxon>
        <taxon>Craniata</taxon>
        <taxon>Vertebrata</taxon>
        <taxon>Euteleostomi</taxon>
        <taxon>Actinopterygii</taxon>
        <taxon>Neopterygii</taxon>
        <taxon>Teleostei</taxon>
        <taxon>Anguilliformes</taxon>
        <taxon>Anguillidae</taxon>
        <taxon>Anguilla</taxon>
    </lineage>
</organism>
<evidence type="ECO:0000313" key="1">
    <source>
        <dbReference type="EMBL" id="JAH86621.1"/>
    </source>
</evidence>
<dbReference type="AlphaFoldDB" id="A0A0E9W8I3"/>